<organism evidence="1 2">
    <name type="scientific">Roseomonas genomospecies 6</name>
    <dbReference type="NCBI Taxonomy" id="214106"/>
    <lineage>
        <taxon>Bacteria</taxon>
        <taxon>Pseudomonadati</taxon>
        <taxon>Pseudomonadota</taxon>
        <taxon>Alphaproteobacteria</taxon>
        <taxon>Acetobacterales</taxon>
        <taxon>Roseomonadaceae</taxon>
        <taxon>Roseomonas</taxon>
    </lineage>
</organism>
<dbReference type="InterPro" id="IPR007420">
    <property type="entry name" value="DUF465"/>
</dbReference>
<gene>
    <name evidence="1" type="ORF">DS843_16305</name>
</gene>
<dbReference type="EMBL" id="QOKW01000012">
    <property type="protein sequence ID" value="KAA0679588.1"/>
    <property type="molecule type" value="Genomic_DNA"/>
</dbReference>
<sequence>MESPRVMSLRQRHAALDARIHAEYSHTHPDDLALKRLKLEKLRLKEEIDRLAQH</sequence>
<comment type="caution">
    <text evidence="1">The sequence shown here is derived from an EMBL/GenBank/DDBJ whole genome shotgun (WGS) entry which is preliminary data.</text>
</comment>
<dbReference type="InterPro" id="IPR038444">
    <property type="entry name" value="DUF465_sf"/>
</dbReference>
<accession>A0A9W7NIG3</accession>
<proteinExistence type="predicted"/>
<keyword evidence="2" id="KW-1185">Reference proteome</keyword>
<evidence type="ECO:0000313" key="2">
    <source>
        <dbReference type="Proteomes" id="UP000480854"/>
    </source>
</evidence>
<evidence type="ECO:0000313" key="1">
    <source>
        <dbReference type="EMBL" id="KAA0679588.1"/>
    </source>
</evidence>
<protein>
    <submittedName>
        <fullName evidence="1">DUF465 domain-containing protein</fullName>
    </submittedName>
</protein>
<dbReference type="Proteomes" id="UP000480854">
    <property type="component" value="Unassembled WGS sequence"/>
</dbReference>
<dbReference type="AlphaFoldDB" id="A0A9W7NIG3"/>
<reference evidence="1 2" key="1">
    <citation type="submission" date="2018-07" db="EMBL/GenBank/DDBJ databases">
        <title>Genome sequence of Azospirillum sp. ATCC 49961.</title>
        <authorList>
            <person name="Sant'Anna F.H."/>
            <person name="Baldani J.I."/>
            <person name="Zilli J.E."/>
            <person name="Reis V.M."/>
            <person name="Hartmann A."/>
            <person name="Cruz L."/>
            <person name="de Souza E.M."/>
            <person name="de Oliveira Pedrosa F."/>
            <person name="Passaglia L.M.P."/>
        </authorList>
    </citation>
    <scope>NUCLEOTIDE SEQUENCE [LARGE SCALE GENOMIC DNA]</scope>
    <source>
        <strain evidence="1 2">ATCC 49961</strain>
    </source>
</reference>
<dbReference type="Pfam" id="PF04325">
    <property type="entry name" value="DUF465"/>
    <property type="match status" value="1"/>
</dbReference>
<dbReference type="Gene3D" id="6.10.280.50">
    <property type="match status" value="1"/>
</dbReference>
<name>A0A9W7NIG3_9PROT</name>